<comment type="caution">
    <text evidence="3">The sequence shown here is derived from an EMBL/GenBank/DDBJ whole genome shotgun (WGS) entry which is preliminary data.</text>
</comment>
<feature type="region of interest" description="Disordered" evidence="1">
    <location>
        <begin position="149"/>
        <end position="189"/>
    </location>
</feature>
<gene>
    <name evidence="3" type="ORF">CYMTET_14671</name>
</gene>
<dbReference type="Proteomes" id="UP001190700">
    <property type="component" value="Unassembled WGS sequence"/>
</dbReference>
<evidence type="ECO:0000256" key="1">
    <source>
        <dbReference type="SAM" id="MobiDB-lite"/>
    </source>
</evidence>
<evidence type="ECO:0000313" key="3">
    <source>
        <dbReference type="EMBL" id="KAK3277313.1"/>
    </source>
</evidence>
<keyword evidence="4" id="KW-1185">Reference proteome</keyword>
<feature type="transmembrane region" description="Helical" evidence="2">
    <location>
        <begin position="334"/>
        <end position="361"/>
    </location>
</feature>
<accession>A0AAE0GG43</accession>
<keyword evidence="2" id="KW-0812">Transmembrane</keyword>
<feature type="transmembrane region" description="Helical" evidence="2">
    <location>
        <begin position="403"/>
        <end position="427"/>
    </location>
</feature>
<evidence type="ECO:0000313" key="4">
    <source>
        <dbReference type="Proteomes" id="UP001190700"/>
    </source>
</evidence>
<proteinExistence type="predicted"/>
<reference evidence="3 4" key="1">
    <citation type="journal article" date="2015" name="Genome Biol. Evol.">
        <title>Comparative Genomics of a Bacterivorous Green Alga Reveals Evolutionary Causalities and Consequences of Phago-Mixotrophic Mode of Nutrition.</title>
        <authorList>
            <person name="Burns J.A."/>
            <person name="Paasch A."/>
            <person name="Narechania A."/>
            <person name="Kim E."/>
        </authorList>
    </citation>
    <scope>NUCLEOTIDE SEQUENCE [LARGE SCALE GENOMIC DNA]</scope>
    <source>
        <strain evidence="3 4">PLY_AMNH</strain>
    </source>
</reference>
<evidence type="ECO:0000256" key="2">
    <source>
        <dbReference type="SAM" id="Phobius"/>
    </source>
</evidence>
<feature type="transmembrane region" description="Helical" evidence="2">
    <location>
        <begin position="376"/>
        <end position="396"/>
    </location>
</feature>
<feature type="transmembrane region" description="Helical" evidence="2">
    <location>
        <begin position="47"/>
        <end position="76"/>
    </location>
</feature>
<dbReference type="EMBL" id="LGRX02006159">
    <property type="protein sequence ID" value="KAK3277313.1"/>
    <property type="molecule type" value="Genomic_DNA"/>
</dbReference>
<dbReference type="AlphaFoldDB" id="A0AAE0GG43"/>
<keyword evidence="2" id="KW-1133">Transmembrane helix</keyword>
<dbReference type="PANTHER" id="PTHR11319:SF35">
    <property type="entry name" value="OUTER MEMBRANE PROTEIN PMPC-RELATED"/>
    <property type="match status" value="1"/>
</dbReference>
<organism evidence="3 4">
    <name type="scientific">Cymbomonas tetramitiformis</name>
    <dbReference type="NCBI Taxonomy" id="36881"/>
    <lineage>
        <taxon>Eukaryota</taxon>
        <taxon>Viridiplantae</taxon>
        <taxon>Chlorophyta</taxon>
        <taxon>Pyramimonadophyceae</taxon>
        <taxon>Pyramimonadales</taxon>
        <taxon>Pyramimonadaceae</taxon>
        <taxon>Cymbomonas</taxon>
    </lineage>
</organism>
<sequence>MMFVHPSVSTLMFQVFRCRRVHNDSKDLHIQSWLQLSSQTRCGNGPWMLAVSAATITIATFVLGFPVSLFLGMRYLHRYRKVRMPRHVAERHVDLVQVGAWIPCSEDDIIAVQACRSFYKDLGDRKSVRPKRLSATAVVRRLSQLNLLQHNASQPPAATEEADREKNGDGKVQGGRPSDAARESALETAPPVELYLPRDTFVECASADPADCQAALEGLQDQPMLDRLPGRRQQRPAPVMQVDACGTSDDIDDNLGQGGGSSLLVTKDGRLIKGVHCYEKMDRGDQGVISMVPVTMLDDTIYSKILGQFRHPYEESYYYWQCWEITRRLLQTGFVVLVDMLGGADMALVYAVLIATFAIVLHQRYSPYQNDSLDELQLTILVNQFLVQIGLVMIQLQSDTIHVIGFVIIMLQVMLLSYAMTLIMPVFRPVFNALGRKSEVATRIVSDGLSSLAPQMILQRRKTPVALVNTSQNESGDEGVINPVFSDFQEDFVESKPPGSSFALTSAAFTFDSWLEYEGLESVLCTAEDALVDHDGVEATASPAADGGLEVAAGSTAAGDELDHDGVEATVSTADEDVLLDHDGALEAAVPTAAEDTLLDYEELWTAGSTAAEDALLEHDGLEAAVEDVLLEHRGVETAVSPTADDTLLDYGVLETAVSPPAEGAL</sequence>
<evidence type="ECO:0008006" key="5">
    <source>
        <dbReference type="Google" id="ProtNLM"/>
    </source>
</evidence>
<dbReference type="PANTHER" id="PTHR11319">
    <property type="entry name" value="G PROTEIN-COUPLED RECEPTOR-RELATED"/>
    <property type="match status" value="1"/>
</dbReference>
<name>A0AAE0GG43_9CHLO</name>
<keyword evidence="2" id="KW-0472">Membrane</keyword>
<protein>
    <recommendedName>
        <fullName evidence="5">TRP C-terminal domain-containing protein</fullName>
    </recommendedName>
</protein>